<name>A0A1H1WCW2_MUCMA</name>
<feature type="transmembrane region" description="Helical" evidence="1">
    <location>
        <begin position="9"/>
        <end position="27"/>
    </location>
</feature>
<accession>A0A1H1WCW2</accession>
<feature type="transmembrane region" description="Helical" evidence="1">
    <location>
        <begin position="67"/>
        <end position="89"/>
    </location>
</feature>
<organism evidence="2 3">
    <name type="scientific">Mucilaginibacter mallensis</name>
    <dbReference type="NCBI Taxonomy" id="652787"/>
    <lineage>
        <taxon>Bacteria</taxon>
        <taxon>Pseudomonadati</taxon>
        <taxon>Bacteroidota</taxon>
        <taxon>Sphingobacteriia</taxon>
        <taxon>Sphingobacteriales</taxon>
        <taxon>Sphingobacteriaceae</taxon>
        <taxon>Mucilaginibacter</taxon>
    </lineage>
</organism>
<dbReference type="AlphaFoldDB" id="A0A1H1WCW2"/>
<feature type="transmembrane region" description="Helical" evidence="1">
    <location>
        <begin position="33"/>
        <end position="55"/>
    </location>
</feature>
<evidence type="ECO:0000313" key="2">
    <source>
        <dbReference type="EMBL" id="SDS95198.1"/>
    </source>
</evidence>
<keyword evidence="3" id="KW-1185">Reference proteome</keyword>
<keyword evidence="1" id="KW-0812">Transmembrane</keyword>
<keyword evidence="1" id="KW-0472">Membrane</keyword>
<reference evidence="2 3" key="1">
    <citation type="submission" date="2016-10" db="EMBL/GenBank/DDBJ databases">
        <authorList>
            <person name="de Groot N.N."/>
        </authorList>
    </citation>
    <scope>NUCLEOTIDE SEQUENCE [LARGE SCALE GENOMIC DNA]</scope>
    <source>
        <strain evidence="2 3">MP1X4</strain>
    </source>
</reference>
<sequence>MNLIFKKNLIVLLSYTVIIVGFSFLFNRSSRSIILFVYELIAGFHFMATLILAAVNHFQFNRTKRNAYMASSGVIWALIFLVHFFNIYWGV</sequence>
<dbReference type="STRING" id="652787.SAMN05216490_2162"/>
<dbReference type="EMBL" id="LT629740">
    <property type="protein sequence ID" value="SDS95198.1"/>
    <property type="molecule type" value="Genomic_DNA"/>
</dbReference>
<evidence type="ECO:0000313" key="3">
    <source>
        <dbReference type="Proteomes" id="UP000199679"/>
    </source>
</evidence>
<protein>
    <submittedName>
        <fullName evidence="2">Uncharacterized protein</fullName>
    </submittedName>
</protein>
<evidence type="ECO:0000256" key="1">
    <source>
        <dbReference type="SAM" id="Phobius"/>
    </source>
</evidence>
<keyword evidence="1" id="KW-1133">Transmembrane helix</keyword>
<gene>
    <name evidence="2" type="ORF">SAMN05216490_2162</name>
</gene>
<proteinExistence type="predicted"/>
<dbReference type="Proteomes" id="UP000199679">
    <property type="component" value="Chromosome I"/>
</dbReference>